<keyword evidence="3" id="KW-1185">Reference proteome</keyword>
<dbReference type="STRING" id="150248.SAMN05216169_105414"/>
<evidence type="ECO:0000313" key="3">
    <source>
        <dbReference type="Proteomes" id="UP000198979"/>
    </source>
</evidence>
<name>A0A1I0TXU4_9BACL</name>
<evidence type="ECO:0000313" key="2">
    <source>
        <dbReference type="EMBL" id="SFA56497.1"/>
    </source>
</evidence>
<keyword evidence="1" id="KW-0732">Signal</keyword>
<reference evidence="3" key="1">
    <citation type="submission" date="2016-10" db="EMBL/GenBank/DDBJ databases">
        <authorList>
            <person name="Varghese N."/>
            <person name="Submissions S."/>
        </authorList>
    </citation>
    <scope>NUCLEOTIDE SEQUENCE [LARGE SCALE GENOMIC DNA]</scope>
    <source>
        <strain evidence="3">K1</strain>
    </source>
</reference>
<feature type="chain" id="PRO_5011543186" evidence="1">
    <location>
        <begin position="27"/>
        <end position="58"/>
    </location>
</feature>
<proteinExistence type="predicted"/>
<evidence type="ECO:0000256" key="1">
    <source>
        <dbReference type="SAM" id="SignalP"/>
    </source>
</evidence>
<accession>A0A1I0TXU4</accession>
<protein>
    <submittedName>
        <fullName evidence="2">Uncharacterized protein</fullName>
    </submittedName>
</protein>
<dbReference type="AlphaFoldDB" id="A0A1I0TXU4"/>
<organism evidence="2 3">
    <name type="scientific">Anoxybacillus pushchinoensis</name>
    <dbReference type="NCBI Taxonomy" id="150248"/>
    <lineage>
        <taxon>Bacteria</taxon>
        <taxon>Bacillati</taxon>
        <taxon>Bacillota</taxon>
        <taxon>Bacilli</taxon>
        <taxon>Bacillales</taxon>
        <taxon>Anoxybacillaceae</taxon>
        <taxon>Anoxybacillus</taxon>
    </lineage>
</organism>
<dbReference type="RefSeq" id="WP_167357408.1">
    <property type="nucleotide sequence ID" value="NZ_FOJQ01000054.1"/>
</dbReference>
<sequence>MKRAVSVFLVLLLWSSLLFPAVNSNAASNKQTGEKYEILEIVSHDSSGSPLADDYVNK</sequence>
<dbReference type="Proteomes" id="UP000198979">
    <property type="component" value="Unassembled WGS sequence"/>
</dbReference>
<dbReference type="EMBL" id="FOJQ01000054">
    <property type="protein sequence ID" value="SFA56497.1"/>
    <property type="molecule type" value="Genomic_DNA"/>
</dbReference>
<gene>
    <name evidence="2" type="ORF">SAMN05216169_105414</name>
</gene>
<feature type="signal peptide" evidence="1">
    <location>
        <begin position="1"/>
        <end position="26"/>
    </location>
</feature>